<evidence type="ECO:0000256" key="8">
    <source>
        <dbReference type="ARBA" id="ARBA00048428"/>
    </source>
</evidence>
<dbReference type="SUPFAM" id="SSF53335">
    <property type="entry name" value="S-adenosyl-L-methionine-dependent methyltransferases"/>
    <property type="match status" value="1"/>
</dbReference>
<dbReference type="PANTHER" id="PTHR43675">
    <property type="entry name" value="ARSENITE METHYLTRANSFERASE"/>
    <property type="match status" value="1"/>
</dbReference>
<keyword evidence="10" id="KW-0489">Methyltransferase</keyword>
<proteinExistence type="inferred from homology"/>
<dbReference type="GO" id="GO:0030791">
    <property type="term" value="F:arsenite methyltransferase activity"/>
    <property type="evidence" value="ECO:0007669"/>
    <property type="project" value="UniProtKB-EC"/>
</dbReference>
<dbReference type="AlphaFoldDB" id="A0A1C4G1T8"/>
<dbReference type="Gene3D" id="3.40.50.150">
    <property type="entry name" value="Vaccinia Virus protein VP39"/>
    <property type="match status" value="1"/>
</dbReference>
<evidence type="ECO:0000256" key="1">
    <source>
        <dbReference type="ARBA" id="ARBA00022679"/>
    </source>
</evidence>
<dbReference type="Pfam" id="PF13847">
    <property type="entry name" value="Methyltransf_31"/>
    <property type="match status" value="1"/>
</dbReference>
<evidence type="ECO:0000256" key="4">
    <source>
        <dbReference type="ARBA" id="ARBA00034521"/>
    </source>
</evidence>
<organism evidence="10 11">
    <name type="scientific">Bacillus thuringiensis</name>
    <dbReference type="NCBI Taxonomy" id="1428"/>
    <lineage>
        <taxon>Bacteria</taxon>
        <taxon>Bacillati</taxon>
        <taxon>Bacillota</taxon>
        <taxon>Bacilli</taxon>
        <taxon>Bacillales</taxon>
        <taxon>Bacillaceae</taxon>
        <taxon>Bacillus</taxon>
        <taxon>Bacillus cereus group</taxon>
    </lineage>
</organism>
<evidence type="ECO:0000313" key="11">
    <source>
        <dbReference type="Proteomes" id="UP000195991"/>
    </source>
</evidence>
<feature type="domain" description="Methyltransferase" evidence="9">
    <location>
        <begin position="83"/>
        <end position="229"/>
    </location>
</feature>
<dbReference type="InterPro" id="IPR029063">
    <property type="entry name" value="SAM-dependent_MTases_sf"/>
</dbReference>
<name>A0A1C4G1T8_BACTU</name>
<dbReference type="EMBL" id="FMBI01000039">
    <property type="protein sequence ID" value="SCC62082.1"/>
    <property type="molecule type" value="Genomic_DNA"/>
</dbReference>
<evidence type="ECO:0000256" key="6">
    <source>
        <dbReference type="ARBA" id="ARBA00047941"/>
    </source>
</evidence>
<evidence type="ECO:0000256" key="7">
    <source>
        <dbReference type="ARBA" id="ARBA00047943"/>
    </source>
</evidence>
<sequence>MKELEKDQIRNTVRENYKTVALKVNKGSSCCAPSCCSPEENLDVQLTELSTKLGYSEEELSFVPQGANMGLGCGNPQAIANLKEGEVVLDLGSGGGFDCFLASRKIGETGLAIGVDMTPEMVSKARANSEKHNYKNVEFRLGEIEHLPVLNDSVDVIISNCVINLSPDKQQVFNEAFRVLHSGGRLAISDIVLTAELPEDIQKDLRFYSGCISGASYIDHLKDYLEKAGFESIRIESKDESKEFIKDWAPGTSVDEYIVSAVIEAIKP</sequence>
<protein>
    <recommendedName>
        <fullName evidence="5">Arsenite methyltransferase</fullName>
        <ecNumber evidence="4">2.1.1.137</ecNumber>
    </recommendedName>
</protein>
<dbReference type="CDD" id="cd02440">
    <property type="entry name" value="AdoMet_MTases"/>
    <property type="match status" value="1"/>
</dbReference>
<comment type="catalytic activity">
    <reaction evidence="8">
        <text>arsenic triglutathione + 3 [thioredoxin]-dithiol + 3 S-adenosyl-L-methionine = trimethylarsine + 3 [thioredoxin]-disulfide + 3 glutathione + 3 S-adenosyl-L-homocysteine + 3 H(+)</text>
        <dbReference type="Rhea" id="RHEA:69432"/>
        <dbReference type="Rhea" id="RHEA-COMP:10698"/>
        <dbReference type="Rhea" id="RHEA-COMP:10700"/>
        <dbReference type="ChEBI" id="CHEBI:15378"/>
        <dbReference type="ChEBI" id="CHEBI:27130"/>
        <dbReference type="ChEBI" id="CHEBI:29950"/>
        <dbReference type="ChEBI" id="CHEBI:50058"/>
        <dbReference type="ChEBI" id="CHEBI:57856"/>
        <dbReference type="ChEBI" id="CHEBI:57925"/>
        <dbReference type="ChEBI" id="CHEBI:59789"/>
        <dbReference type="ChEBI" id="CHEBI:183640"/>
        <dbReference type="EC" id="2.1.1.137"/>
    </reaction>
</comment>
<dbReference type="Proteomes" id="UP000195991">
    <property type="component" value="Unassembled WGS sequence"/>
</dbReference>
<evidence type="ECO:0000256" key="5">
    <source>
        <dbReference type="ARBA" id="ARBA00034545"/>
    </source>
</evidence>
<comment type="catalytic activity">
    <reaction evidence="7">
        <text>arsenic triglutathione + 2 [thioredoxin]-dithiol + 2 S-adenosyl-L-methionine + H2O = dimethylarsinous acid + 2 [thioredoxin]-disulfide + 3 glutathione + 2 S-adenosyl-L-homocysteine + 2 H(+)</text>
        <dbReference type="Rhea" id="RHEA:69464"/>
        <dbReference type="Rhea" id="RHEA-COMP:10698"/>
        <dbReference type="Rhea" id="RHEA-COMP:10700"/>
        <dbReference type="ChEBI" id="CHEBI:15377"/>
        <dbReference type="ChEBI" id="CHEBI:15378"/>
        <dbReference type="ChEBI" id="CHEBI:23808"/>
        <dbReference type="ChEBI" id="CHEBI:29950"/>
        <dbReference type="ChEBI" id="CHEBI:50058"/>
        <dbReference type="ChEBI" id="CHEBI:57856"/>
        <dbReference type="ChEBI" id="CHEBI:57925"/>
        <dbReference type="ChEBI" id="CHEBI:59789"/>
        <dbReference type="ChEBI" id="CHEBI:183640"/>
        <dbReference type="EC" id="2.1.1.137"/>
    </reaction>
</comment>
<dbReference type="RefSeq" id="WP_179192177.1">
    <property type="nucleotide sequence ID" value="NZ_FMBI01000039.1"/>
</dbReference>
<dbReference type="GO" id="GO:0032259">
    <property type="term" value="P:methylation"/>
    <property type="evidence" value="ECO:0007669"/>
    <property type="project" value="UniProtKB-KW"/>
</dbReference>
<dbReference type="NCBIfam" id="NF008823">
    <property type="entry name" value="PRK11873.1"/>
    <property type="match status" value="1"/>
</dbReference>
<reference evidence="10 11" key="1">
    <citation type="submission" date="2016-08" db="EMBL/GenBank/DDBJ databases">
        <authorList>
            <person name="Seilhamer J.J."/>
        </authorList>
    </citation>
    <scope>NUCLEOTIDE SEQUENCE [LARGE SCALE GENOMIC DNA]</scope>
    <source>
        <strain evidence="10 11">IEBC_T61001</strain>
    </source>
</reference>
<dbReference type="EC" id="2.1.1.137" evidence="4"/>
<evidence type="ECO:0000259" key="9">
    <source>
        <dbReference type="Pfam" id="PF13847"/>
    </source>
</evidence>
<comment type="similarity">
    <text evidence="3">Belongs to the methyltransferase superfamily. Arsenite methyltransferase family.</text>
</comment>
<keyword evidence="2" id="KW-0949">S-adenosyl-L-methionine</keyword>
<evidence type="ECO:0000256" key="3">
    <source>
        <dbReference type="ARBA" id="ARBA00034487"/>
    </source>
</evidence>
<evidence type="ECO:0000313" key="10">
    <source>
        <dbReference type="EMBL" id="SCC62082.1"/>
    </source>
</evidence>
<gene>
    <name evidence="10" type="ORF">BTT61001_05133</name>
</gene>
<keyword evidence="1 10" id="KW-0808">Transferase</keyword>
<dbReference type="PANTHER" id="PTHR43675:SF8">
    <property type="entry name" value="ARSENITE METHYLTRANSFERASE"/>
    <property type="match status" value="1"/>
</dbReference>
<dbReference type="InterPro" id="IPR026669">
    <property type="entry name" value="Arsenite_MeTrfase-like"/>
</dbReference>
<evidence type="ECO:0000256" key="2">
    <source>
        <dbReference type="ARBA" id="ARBA00022691"/>
    </source>
</evidence>
<comment type="catalytic activity">
    <reaction evidence="6">
        <text>arsenic triglutathione + [thioredoxin]-dithiol + S-adenosyl-L-methionine + 2 H2O = methylarsonous acid + [thioredoxin]-disulfide + 3 glutathione + S-adenosyl-L-homocysteine + H(+)</text>
        <dbReference type="Rhea" id="RHEA:69460"/>
        <dbReference type="Rhea" id="RHEA-COMP:10698"/>
        <dbReference type="Rhea" id="RHEA-COMP:10700"/>
        <dbReference type="ChEBI" id="CHEBI:15377"/>
        <dbReference type="ChEBI" id="CHEBI:15378"/>
        <dbReference type="ChEBI" id="CHEBI:17826"/>
        <dbReference type="ChEBI" id="CHEBI:29950"/>
        <dbReference type="ChEBI" id="CHEBI:50058"/>
        <dbReference type="ChEBI" id="CHEBI:57856"/>
        <dbReference type="ChEBI" id="CHEBI:57925"/>
        <dbReference type="ChEBI" id="CHEBI:59789"/>
        <dbReference type="ChEBI" id="CHEBI:183640"/>
        <dbReference type="EC" id="2.1.1.137"/>
    </reaction>
</comment>
<dbReference type="InterPro" id="IPR025714">
    <property type="entry name" value="Methyltranfer_dom"/>
</dbReference>
<accession>A0A1C4G1T8</accession>